<reference evidence="4 5" key="1">
    <citation type="submission" date="2014-02" db="EMBL/GenBank/DDBJ databases">
        <title>Transposable element dynamics among asymbiotic and ectomycorrhizal Amanita fungi.</title>
        <authorList>
            <consortium name="DOE Joint Genome Institute"/>
            <person name="Hess J."/>
            <person name="Skrede I."/>
            <person name="Wolfe B."/>
            <person name="LaButti K."/>
            <person name="Ohm R.A."/>
            <person name="Grigoriev I.V."/>
            <person name="Pringle A."/>
        </authorList>
    </citation>
    <scope>NUCLEOTIDE SEQUENCE [LARGE SCALE GENOMIC DNA]</scope>
    <source>
        <strain evidence="4 5">SKay4041</strain>
    </source>
</reference>
<gene>
    <name evidence="4" type="ORF">AMATHDRAFT_58508</name>
</gene>
<feature type="transmembrane region" description="Helical" evidence="2">
    <location>
        <begin position="104"/>
        <end position="124"/>
    </location>
</feature>
<keyword evidence="2" id="KW-1133">Transmembrane helix</keyword>
<keyword evidence="2" id="KW-0472">Membrane</keyword>
<evidence type="ECO:0000256" key="1">
    <source>
        <dbReference type="SAM" id="MobiDB-lite"/>
    </source>
</evidence>
<feature type="transmembrane region" description="Helical" evidence="2">
    <location>
        <begin position="136"/>
        <end position="158"/>
    </location>
</feature>
<feature type="compositionally biased region" description="Basic and acidic residues" evidence="1">
    <location>
        <begin position="328"/>
        <end position="337"/>
    </location>
</feature>
<keyword evidence="5" id="KW-1185">Reference proteome</keyword>
<accession>A0A2A9NNM7</accession>
<proteinExistence type="predicted"/>
<dbReference type="Pfam" id="PF24535">
    <property type="entry name" value="DUF7598"/>
    <property type="match status" value="1"/>
</dbReference>
<protein>
    <recommendedName>
        <fullName evidence="3">DUF7598 domain-containing protein</fullName>
    </recommendedName>
</protein>
<feature type="transmembrane region" description="Helical" evidence="2">
    <location>
        <begin position="72"/>
        <end position="92"/>
    </location>
</feature>
<feature type="domain" description="DUF7598" evidence="3">
    <location>
        <begin position="72"/>
        <end position="131"/>
    </location>
</feature>
<evidence type="ECO:0000256" key="2">
    <source>
        <dbReference type="SAM" id="Phobius"/>
    </source>
</evidence>
<name>A0A2A9NNM7_9AGAR</name>
<dbReference type="Proteomes" id="UP000242287">
    <property type="component" value="Unassembled WGS sequence"/>
</dbReference>
<feature type="transmembrane region" description="Helical" evidence="2">
    <location>
        <begin position="7"/>
        <end position="33"/>
    </location>
</feature>
<evidence type="ECO:0000259" key="3">
    <source>
        <dbReference type="Pfam" id="PF24535"/>
    </source>
</evidence>
<dbReference type="AlphaFoldDB" id="A0A2A9NNM7"/>
<feature type="region of interest" description="Disordered" evidence="1">
    <location>
        <begin position="179"/>
        <end position="198"/>
    </location>
</feature>
<feature type="region of interest" description="Disordered" evidence="1">
    <location>
        <begin position="267"/>
        <end position="351"/>
    </location>
</feature>
<dbReference type="InterPro" id="IPR056019">
    <property type="entry name" value="DUF7598"/>
</dbReference>
<feature type="compositionally biased region" description="Low complexity" evidence="1">
    <location>
        <begin position="280"/>
        <end position="300"/>
    </location>
</feature>
<feature type="compositionally biased region" description="Basic and acidic residues" evidence="1">
    <location>
        <begin position="302"/>
        <end position="321"/>
    </location>
</feature>
<dbReference type="EMBL" id="KZ301985">
    <property type="protein sequence ID" value="PFH51708.1"/>
    <property type="molecule type" value="Genomic_DNA"/>
</dbReference>
<keyword evidence="2" id="KW-0812">Transmembrane</keyword>
<dbReference type="OrthoDB" id="5327148at2759"/>
<evidence type="ECO:0000313" key="4">
    <source>
        <dbReference type="EMBL" id="PFH51708.1"/>
    </source>
</evidence>
<organism evidence="4 5">
    <name type="scientific">Amanita thiersii Skay4041</name>
    <dbReference type="NCBI Taxonomy" id="703135"/>
    <lineage>
        <taxon>Eukaryota</taxon>
        <taxon>Fungi</taxon>
        <taxon>Dikarya</taxon>
        <taxon>Basidiomycota</taxon>
        <taxon>Agaricomycotina</taxon>
        <taxon>Agaricomycetes</taxon>
        <taxon>Agaricomycetidae</taxon>
        <taxon>Agaricales</taxon>
        <taxon>Pluteineae</taxon>
        <taxon>Amanitaceae</taxon>
        <taxon>Amanita</taxon>
    </lineage>
</organism>
<dbReference type="STRING" id="703135.A0A2A9NNM7"/>
<sequence length="351" mass="38707">MPPIRAVIFMGLNGIRILSIVSLLLVIASNILVMVTNIKAVNHFEANKGNMTDLLDCEYIEGSTVPNQPAGVFWAVVASLLIVIQSIILLLSEVSWPIKFFDRFFPVLGSDFGLGPLGIFQGLIATQILSHHVDDFTLVSAFFLFSLGCLNMFLGLVFRESAKSKRSITSWRADTKDILPKTNPNDIPKRTMLTPNNHPSPLFISRSLSSANDVDEKPGYLRYYQNKPELKSDFGSFKSTDKAGYGFGRQGEKAAGLRGFMLQKPEESLPRYAPPPSANRGSVARSESSRSSSSSFSSPYRKSKDSEAKHSKSRSRSDRSHSHSRSGSSRDHSRERTGTPVPTFRSSPTAI</sequence>
<evidence type="ECO:0000313" key="5">
    <source>
        <dbReference type="Proteomes" id="UP000242287"/>
    </source>
</evidence>